<dbReference type="SUPFAM" id="SSF56112">
    <property type="entry name" value="Protein kinase-like (PK-like)"/>
    <property type="match status" value="1"/>
</dbReference>
<dbReference type="PANTHER" id="PTHR44167">
    <property type="entry name" value="OVARIAN-SPECIFIC SERINE/THREONINE-PROTEIN KINASE LOK-RELATED"/>
    <property type="match status" value="1"/>
</dbReference>
<dbReference type="Pfam" id="PF00069">
    <property type="entry name" value="Pkinase"/>
    <property type="match status" value="1"/>
</dbReference>
<gene>
    <name evidence="2" type="ORF">B4V02_18970</name>
</gene>
<keyword evidence="3" id="KW-1185">Reference proteome</keyword>
<dbReference type="AlphaFoldDB" id="A0A222WRS5"/>
<dbReference type="GO" id="GO:0004674">
    <property type="term" value="F:protein serine/threonine kinase activity"/>
    <property type="evidence" value="ECO:0007669"/>
    <property type="project" value="TreeGrafter"/>
</dbReference>
<dbReference type="EMBL" id="CP020028">
    <property type="protein sequence ID" value="ASR48622.1"/>
    <property type="molecule type" value="Genomic_DNA"/>
</dbReference>
<dbReference type="Gene3D" id="1.10.510.10">
    <property type="entry name" value="Transferase(Phosphotransferase) domain 1"/>
    <property type="match status" value="1"/>
</dbReference>
<sequence length="242" mass="28410">MEQNQFIYYLQNRYGFRYLFEYFPKKSYLNFHYFSGMDISGAKPIFIKMDGTLGQASQREAILLQLLNSSTQTKYFPQLIAYEMEGPYPFVAMELLQGITLEQLLMQGPSLTYNQKRELLRQMLEILTILHKTNVIHRDVRPGNMLIQIDGVGNSVKLFLIDFAFSVGLWPNHLPDLPYLLTQPQYLVDLGGANYKPDQFKWDDAYSFYRSALMIDSNYENLFPELWNQLYSSINKIIYSHQ</sequence>
<dbReference type="InterPro" id="IPR000719">
    <property type="entry name" value="Prot_kinase_dom"/>
</dbReference>
<dbReference type="OrthoDB" id="9788659at2"/>
<feature type="domain" description="Protein kinase" evidence="1">
    <location>
        <begin position="8"/>
        <end position="242"/>
    </location>
</feature>
<evidence type="ECO:0000313" key="3">
    <source>
        <dbReference type="Proteomes" id="UP000214666"/>
    </source>
</evidence>
<dbReference type="GO" id="GO:0005524">
    <property type="term" value="F:ATP binding"/>
    <property type="evidence" value="ECO:0007669"/>
    <property type="project" value="InterPro"/>
</dbReference>
<dbReference type="RefSeq" id="WP_094155949.1">
    <property type="nucleotide sequence ID" value="NZ_CP020028.1"/>
</dbReference>
<evidence type="ECO:0000259" key="1">
    <source>
        <dbReference type="PROSITE" id="PS50011"/>
    </source>
</evidence>
<dbReference type="InterPro" id="IPR008266">
    <property type="entry name" value="Tyr_kinase_AS"/>
</dbReference>
<dbReference type="InterPro" id="IPR011009">
    <property type="entry name" value="Kinase-like_dom_sf"/>
</dbReference>
<dbReference type="PROSITE" id="PS50011">
    <property type="entry name" value="PROTEIN_KINASE_DOM"/>
    <property type="match status" value="1"/>
</dbReference>
<proteinExistence type="predicted"/>
<reference evidence="2 3" key="1">
    <citation type="submission" date="2017-03" db="EMBL/GenBank/DDBJ databases">
        <title>Complete genome sequence of Paenibacillus Kribbensis producing bioflocculants.</title>
        <authorList>
            <person name="Lee H.-G."/>
            <person name="Oh H.-M."/>
        </authorList>
    </citation>
    <scope>NUCLEOTIDE SEQUENCE [LARGE SCALE GENOMIC DNA]</scope>
    <source>
        <strain evidence="2 3">AM49</strain>
    </source>
</reference>
<protein>
    <recommendedName>
        <fullName evidence="1">Protein kinase domain-containing protein</fullName>
    </recommendedName>
</protein>
<dbReference type="GO" id="GO:0005737">
    <property type="term" value="C:cytoplasm"/>
    <property type="evidence" value="ECO:0007669"/>
    <property type="project" value="TreeGrafter"/>
</dbReference>
<name>A0A222WRS5_9BACL</name>
<dbReference type="SMART" id="SM00220">
    <property type="entry name" value="S_TKc"/>
    <property type="match status" value="1"/>
</dbReference>
<dbReference type="PROSITE" id="PS00109">
    <property type="entry name" value="PROTEIN_KINASE_TYR"/>
    <property type="match status" value="1"/>
</dbReference>
<organism evidence="2 3">
    <name type="scientific">Paenibacillus kribbensis</name>
    <dbReference type="NCBI Taxonomy" id="172713"/>
    <lineage>
        <taxon>Bacteria</taxon>
        <taxon>Bacillati</taxon>
        <taxon>Bacillota</taxon>
        <taxon>Bacilli</taxon>
        <taxon>Bacillales</taxon>
        <taxon>Paenibacillaceae</taxon>
        <taxon>Paenibacillus</taxon>
    </lineage>
</organism>
<dbReference type="PANTHER" id="PTHR44167:SF24">
    <property type="entry name" value="SERINE_THREONINE-PROTEIN KINASE CHK2"/>
    <property type="match status" value="1"/>
</dbReference>
<evidence type="ECO:0000313" key="2">
    <source>
        <dbReference type="EMBL" id="ASR48622.1"/>
    </source>
</evidence>
<accession>A0A222WRS5</accession>
<dbReference type="Proteomes" id="UP000214666">
    <property type="component" value="Chromosome"/>
</dbReference>
<dbReference type="KEGG" id="pkb:B4V02_18970"/>